<feature type="region of interest" description="Disordered" evidence="1">
    <location>
        <begin position="16"/>
        <end position="35"/>
    </location>
</feature>
<evidence type="ECO:0000256" key="1">
    <source>
        <dbReference type="SAM" id="MobiDB-lite"/>
    </source>
</evidence>
<keyword evidence="4" id="KW-1185">Reference proteome</keyword>
<dbReference type="OrthoDB" id="10051404at2759"/>
<dbReference type="Pfam" id="PF25431">
    <property type="entry name" value="zf-C17orf113"/>
    <property type="match status" value="1"/>
</dbReference>
<proteinExistence type="predicted"/>
<dbReference type="InterPro" id="IPR057456">
    <property type="entry name" value="Znf_C17orf113"/>
</dbReference>
<dbReference type="PANTHER" id="PTHR46880">
    <property type="entry name" value="RAS-ASSOCIATING DOMAIN-CONTAINING PROTEIN"/>
    <property type="match status" value="1"/>
</dbReference>
<organism evidence="3 4">
    <name type="scientific">Mytilus coruscus</name>
    <name type="common">Sea mussel</name>
    <dbReference type="NCBI Taxonomy" id="42192"/>
    <lineage>
        <taxon>Eukaryota</taxon>
        <taxon>Metazoa</taxon>
        <taxon>Spiralia</taxon>
        <taxon>Lophotrochozoa</taxon>
        <taxon>Mollusca</taxon>
        <taxon>Bivalvia</taxon>
        <taxon>Autobranchia</taxon>
        <taxon>Pteriomorphia</taxon>
        <taxon>Mytilida</taxon>
        <taxon>Mytiloidea</taxon>
        <taxon>Mytilidae</taxon>
        <taxon>Mytilinae</taxon>
        <taxon>Mytilus</taxon>
    </lineage>
</organism>
<protein>
    <recommendedName>
        <fullName evidence="2">C17orf113 probable zinc finger domain-containing protein</fullName>
    </recommendedName>
</protein>
<feature type="compositionally biased region" description="Basic and acidic residues" evidence="1">
    <location>
        <begin position="19"/>
        <end position="35"/>
    </location>
</feature>
<gene>
    <name evidence="3" type="ORF">MCOR_41302</name>
</gene>
<evidence type="ECO:0000259" key="2">
    <source>
        <dbReference type="Pfam" id="PF25431"/>
    </source>
</evidence>
<name>A0A6J8DJM8_MYTCO</name>
<evidence type="ECO:0000313" key="4">
    <source>
        <dbReference type="Proteomes" id="UP000507470"/>
    </source>
</evidence>
<dbReference type="PANTHER" id="PTHR46880:SF5">
    <property type="entry name" value="DUF4371 DOMAIN-CONTAINING PROTEIN"/>
    <property type="match status" value="1"/>
</dbReference>
<reference evidence="3 4" key="1">
    <citation type="submission" date="2020-06" db="EMBL/GenBank/DDBJ databases">
        <authorList>
            <person name="Li R."/>
            <person name="Bekaert M."/>
        </authorList>
    </citation>
    <scope>NUCLEOTIDE SEQUENCE [LARGE SCALE GENOMIC DNA]</scope>
    <source>
        <strain evidence="4">wild</strain>
    </source>
</reference>
<accession>A0A6J8DJM8</accession>
<evidence type="ECO:0000313" key="3">
    <source>
        <dbReference type="EMBL" id="CAC5407867.1"/>
    </source>
</evidence>
<sequence>MLGFKFVVGATIPGKSLKRKPDTEEEKQKTRKQYEENRKERKLNVKWTEGREWLKYDNGVMICVVCVESNAYKQPNNLKGQNNFLEGFSNFRISTITDHEASVSHKAAVSAASVKSVISTSGENLRSTQAGKAYLAFKEAEIGRLSYLFRNIHAVMKNDKPITEFKWISQLDQAKGLDLGKTYHNDKAALEFVKSIAAVEKDKTVEMIKTAPFFSIMID</sequence>
<feature type="domain" description="C17orf113 probable zinc finger" evidence="2">
    <location>
        <begin position="53"/>
        <end position="113"/>
    </location>
</feature>
<dbReference type="AlphaFoldDB" id="A0A6J8DJM8"/>
<dbReference type="Proteomes" id="UP000507470">
    <property type="component" value="Unassembled WGS sequence"/>
</dbReference>
<dbReference type="EMBL" id="CACVKT020007423">
    <property type="protein sequence ID" value="CAC5407867.1"/>
    <property type="molecule type" value="Genomic_DNA"/>
</dbReference>